<evidence type="ECO:0000256" key="1">
    <source>
        <dbReference type="ARBA" id="ARBA00001946"/>
    </source>
</evidence>
<dbReference type="GO" id="GO:0006796">
    <property type="term" value="P:phosphate-containing compound metabolic process"/>
    <property type="evidence" value="ECO:0007669"/>
    <property type="project" value="InterPro"/>
</dbReference>
<protein>
    <recommendedName>
        <fullName evidence="3">inorganic diphosphatase</fullName>
        <ecNumber evidence="3">3.6.1.1</ecNumber>
    </recommendedName>
    <alternativeName>
        <fullName evidence="7">Pyrophosphate phospho-hydrolase</fullName>
    </alternativeName>
</protein>
<proteinExistence type="inferred from homology"/>
<organism evidence="8 9">
    <name type="scientific">Arxiozyma heterogenica</name>
    <dbReference type="NCBI Taxonomy" id="278026"/>
    <lineage>
        <taxon>Eukaryota</taxon>
        <taxon>Fungi</taxon>
        <taxon>Dikarya</taxon>
        <taxon>Ascomycota</taxon>
        <taxon>Saccharomycotina</taxon>
        <taxon>Saccharomycetes</taxon>
        <taxon>Saccharomycetales</taxon>
        <taxon>Saccharomycetaceae</taxon>
        <taxon>Arxiozyma</taxon>
    </lineage>
</organism>
<reference evidence="9" key="1">
    <citation type="submission" date="2023-07" db="EMBL/GenBank/DDBJ databases">
        <title>A draft genome of Kazachstania heterogenica Y-27499.</title>
        <authorList>
            <person name="Donic C."/>
            <person name="Kralova J.S."/>
            <person name="Fidel L."/>
            <person name="Ben-Dor S."/>
            <person name="Jung S."/>
        </authorList>
    </citation>
    <scope>NUCLEOTIDE SEQUENCE [LARGE SCALE GENOMIC DNA]</scope>
    <source>
        <strain evidence="9">Y27499</strain>
    </source>
</reference>
<dbReference type="Proteomes" id="UP001306508">
    <property type="component" value="Unassembled WGS sequence"/>
</dbReference>
<dbReference type="CDD" id="cd00412">
    <property type="entry name" value="pyrophosphatase"/>
    <property type="match status" value="1"/>
</dbReference>
<keyword evidence="9" id="KW-1185">Reference proteome</keyword>
<evidence type="ECO:0000256" key="4">
    <source>
        <dbReference type="ARBA" id="ARBA00022723"/>
    </source>
</evidence>
<sequence>MQRIRQVKEILSRSQVAKFSSFVKGSKYSPTFKQYLKLPNGQVGSYFHDVPLDLDPQAATANMITEIPRWSQAKFEINKEENWNPIMQDCSKTGTPRFVKNLFPFHGYIHNYGALPRTWEDPIHQYPGTSFKGDNDPLDCCEIGSQVIPMGSIRKVKLLGSLALIDDNELDWKIIVIDCQDPLALKVNNLDDVETYFPQLLHNSREWFRNYKIPDGKPANKFAFDEKYMGVEETLKVIKQCHESWKKLMESRDINNNNLPNRISNFRNSVVSDNMICESELQSDSKIPESVSKWYYV</sequence>
<evidence type="ECO:0000313" key="8">
    <source>
        <dbReference type="EMBL" id="KAK5781928.1"/>
    </source>
</evidence>
<keyword evidence="5" id="KW-0378">Hydrolase</keyword>
<dbReference type="GO" id="GO:0004427">
    <property type="term" value="F:inorganic diphosphate phosphatase activity"/>
    <property type="evidence" value="ECO:0007669"/>
    <property type="project" value="UniProtKB-EC"/>
</dbReference>
<dbReference type="GO" id="GO:0000287">
    <property type="term" value="F:magnesium ion binding"/>
    <property type="evidence" value="ECO:0007669"/>
    <property type="project" value="InterPro"/>
</dbReference>
<keyword evidence="6" id="KW-0460">Magnesium</keyword>
<dbReference type="InterPro" id="IPR036649">
    <property type="entry name" value="Pyrophosphatase_sf"/>
</dbReference>
<gene>
    <name evidence="8" type="ORF">RI543_000580</name>
</gene>
<dbReference type="InterPro" id="IPR008162">
    <property type="entry name" value="Pyrophosphatase"/>
</dbReference>
<dbReference type="AlphaFoldDB" id="A0AAN7WJ94"/>
<keyword evidence="4" id="KW-0479">Metal-binding</keyword>
<evidence type="ECO:0000256" key="2">
    <source>
        <dbReference type="ARBA" id="ARBA00006220"/>
    </source>
</evidence>
<evidence type="ECO:0000256" key="7">
    <source>
        <dbReference type="ARBA" id="ARBA00032535"/>
    </source>
</evidence>
<dbReference type="PROSITE" id="PS00387">
    <property type="entry name" value="PPASE"/>
    <property type="match status" value="1"/>
</dbReference>
<dbReference type="FunFam" id="3.90.80.10:FF:000007">
    <property type="entry name" value="Inorganic pyrophosphatase, mitochondrial"/>
    <property type="match status" value="1"/>
</dbReference>
<comment type="caution">
    <text evidence="8">The sequence shown here is derived from an EMBL/GenBank/DDBJ whole genome shotgun (WGS) entry which is preliminary data.</text>
</comment>
<dbReference type="EMBL" id="JAWIZZ010000023">
    <property type="protein sequence ID" value="KAK5781928.1"/>
    <property type="molecule type" value="Genomic_DNA"/>
</dbReference>
<evidence type="ECO:0000256" key="3">
    <source>
        <dbReference type="ARBA" id="ARBA00012146"/>
    </source>
</evidence>
<dbReference type="Pfam" id="PF00719">
    <property type="entry name" value="Pyrophosphatase"/>
    <property type="match status" value="1"/>
</dbReference>
<comment type="similarity">
    <text evidence="2">Belongs to the PPase family.</text>
</comment>
<evidence type="ECO:0000313" key="9">
    <source>
        <dbReference type="Proteomes" id="UP001306508"/>
    </source>
</evidence>
<evidence type="ECO:0000256" key="5">
    <source>
        <dbReference type="ARBA" id="ARBA00022801"/>
    </source>
</evidence>
<accession>A0AAN7WJ94</accession>
<comment type="cofactor">
    <cofactor evidence="1">
        <name>Mg(2+)</name>
        <dbReference type="ChEBI" id="CHEBI:18420"/>
    </cofactor>
</comment>
<evidence type="ECO:0000256" key="6">
    <source>
        <dbReference type="ARBA" id="ARBA00022842"/>
    </source>
</evidence>
<dbReference type="PANTHER" id="PTHR10286">
    <property type="entry name" value="INORGANIC PYROPHOSPHATASE"/>
    <property type="match status" value="1"/>
</dbReference>
<dbReference type="EC" id="3.6.1.1" evidence="3"/>
<name>A0AAN7WJ94_9SACH</name>
<dbReference type="GO" id="GO:0005737">
    <property type="term" value="C:cytoplasm"/>
    <property type="evidence" value="ECO:0007669"/>
    <property type="project" value="InterPro"/>
</dbReference>
<dbReference type="Gene3D" id="3.90.80.10">
    <property type="entry name" value="Inorganic pyrophosphatase"/>
    <property type="match status" value="1"/>
</dbReference>
<dbReference type="SUPFAM" id="SSF50324">
    <property type="entry name" value="Inorganic pyrophosphatase"/>
    <property type="match status" value="1"/>
</dbReference>